<evidence type="ECO:0000256" key="1">
    <source>
        <dbReference type="SAM" id="Phobius"/>
    </source>
</evidence>
<dbReference type="EMBL" id="CP061800">
    <property type="protein sequence ID" value="QTA88020.1"/>
    <property type="molecule type" value="Genomic_DNA"/>
</dbReference>
<keyword evidence="1" id="KW-1133">Transmembrane helix</keyword>
<evidence type="ECO:0000313" key="3">
    <source>
        <dbReference type="Proteomes" id="UP000663722"/>
    </source>
</evidence>
<evidence type="ECO:0000313" key="2">
    <source>
        <dbReference type="EMBL" id="QTA88020.1"/>
    </source>
</evidence>
<name>A0A975GNQ3_9BACT</name>
<dbReference type="Proteomes" id="UP000663722">
    <property type="component" value="Chromosome"/>
</dbReference>
<keyword evidence="3" id="KW-1185">Reference proteome</keyword>
<keyword evidence="1" id="KW-0472">Membrane</keyword>
<protein>
    <submittedName>
        <fullName evidence="2">Uncharacterized protein</fullName>
    </submittedName>
</protein>
<dbReference type="AlphaFoldDB" id="A0A975GNQ3"/>
<organism evidence="2 3">
    <name type="scientific">Desulfonema magnum</name>
    <dbReference type="NCBI Taxonomy" id="45655"/>
    <lineage>
        <taxon>Bacteria</taxon>
        <taxon>Pseudomonadati</taxon>
        <taxon>Thermodesulfobacteriota</taxon>
        <taxon>Desulfobacteria</taxon>
        <taxon>Desulfobacterales</taxon>
        <taxon>Desulfococcaceae</taxon>
        <taxon>Desulfonema</taxon>
    </lineage>
</organism>
<dbReference type="KEGG" id="dmm:dnm_040600"/>
<feature type="transmembrane region" description="Helical" evidence="1">
    <location>
        <begin position="12"/>
        <end position="32"/>
    </location>
</feature>
<gene>
    <name evidence="2" type="ORF">dnm_040600</name>
</gene>
<keyword evidence="1" id="KW-0812">Transmembrane</keyword>
<reference evidence="2" key="1">
    <citation type="journal article" date="2021" name="Microb. Physiol.">
        <title>Proteogenomic Insights into the Physiology of Marine, Sulfate-Reducing, Filamentous Desulfonema limicola and Desulfonema magnum.</title>
        <authorList>
            <person name="Schnaars V."/>
            <person name="Wohlbrand L."/>
            <person name="Scheve S."/>
            <person name="Hinrichs C."/>
            <person name="Reinhardt R."/>
            <person name="Rabus R."/>
        </authorList>
    </citation>
    <scope>NUCLEOTIDE SEQUENCE</scope>
    <source>
        <strain evidence="2">4be13</strain>
    </source>
</reference>
<sequence length="42" mass="5204">MRDVPQGLMRIVWQFITASLITLKRFFSNIFFEIQFFLKKRH</sequence>
<proteinExistence type="predicted"/>
<accession>A0A975GNQ3</accession>